<evidence type="ECO:0000256" key="8">
    <source>
        <dbReference type="ARBA" id="ARBA00023004"/>
    </source>
</evidence>
<comment type="function">
    <text evidence="4">Catalyzes the dehydration of D-mannonate.</text>
</comment>
<dbReference type="Gene3D" id="3.20.20.150">
    <property type="entry name" value="Divalent-metal-dependent TIM barrel enzymes"/>
    <property type="match status" value="1"/>
</dbReference>
<evidence type="ECO:0000256" key="2">
    <source>
        <dbReference type="ARBA" id="ARBA00001936"/>
    </source>
</evidence>
<comment type="cofactor">
    <cofactor evidence="3">
        <name>Fe(2+)</name>
        <dbReference type="ChEBI" id="CHEBI:29033"/>
    </cofactor>
</comment>
<keyword evidence="9" id="KW-0464">Manganese</keyword>
<organism evidence="11 12">
    <name type="scientific">Halopelagius fulvigenes</name>
    <dbReference type="NCBI Taxonomy" id="1198324"/>
    <lineage>
        <taxon>Archaea</taxon>
        <taxon>Methanobacteriati</taxon>
        <taxon>Methanobacteriota</taxon>
        <taxon>Stenosarchaea group</taxon>
        <taxon>Halobacteria</taxon>
        <taxon>Halobacteriales</taxon>
        <taxon>Haloferacaceae</taxon>
    </lineage>
</organism>
<dbReference type="InterPro" id="IPR004628">
    <property type="entry name" value="Man_deHydtase"/>
</dbReference>
<dbReference type="EMBL" id="JBHSXH010000004">
    <property type="protein sequence ID" value="MFC6823711.1"/>
    <property type="molecule type" value="Genomic_DNA"/>
</dbReference>
<name>A0ABD5TSZ0_9EURY</name>
<evidence type="ECO:0000256" key="1">
    <source>
        <dbReference type="ARBA" id="ARBA00001794"/>
    </source>
</evidence>
<evidence type="ECO:0000313" key="11">
    <source>
        <dbReference type="EMBL" id="MFC6823711.1"/>
    </source>
</evidence>
<dbReference type="PANTHER" id="PTHR30387:SF2">
    <property type="entry name" value="MANNONATE DEHYDRATASE"/>
    <property type="match status" value="1"/>
</dbReference>
<dbReference type="PANTHER" id="PTHR30387">
    <property type="entry name" value="MANNONATE DEHYDRATASE"/>
    <property type="match status" value="1"/>
</dbReference>
<evidence type="ECO:0000256" key="7">
    <source>
        <dbReference type="ARBA" id="ARBA00012927"/>
    </source>
</evidence>
<sequence length="317" mass="35699">MEPALILPAERDERWDLAKQTGVETAVYHSLEIGDGSRPWRYDELLELVQEFRDYGLELGVIEGCVPISDDTRLGREGRDEEIARFKRYLRNLGELGVPVVAYDWMAGKRWARTSTALPIRGDSLTTGYDDELMAGAPDQEIAPVDADRLWDALEHFLNEVVPVAEEAGVKLALHPDDPPIDSIRGVDRIVTSPENYDRVMETYDSEYNGITFCQGNFAAMGVDVPETVRHFGDRINFVHFRDVEGDARKFVETWHDDGPTDMRACIEAYRDIGFEGPVRPDHVPTMAGEENSNPGYMTLGRLYAIGYLKGLLEATE</sequence>
<comment type="caution">
    <text evidence="11">The sequence shown here is derived from an EMBL/GenBank/DDBJ whole genome shotgun (WGS) entry which is preliminary data.</text>
</comment>
<accession>A0ABD5TSZ0</accession>
<dbReference type="Proteomes" id="UP001596408">
    <property type="component" value="Unassembled WGS sequence"/>
</dbReference>
<evidence type="ECO:0000256" key="3">
    <source>
        <dbReference type="ARBA" id="ARBA00001954"/>
    </source>
</evidence>
<evidence type="ECO:0000313" key="12">
    <source>
        <dbReference type="Proteomes" id="UP001596408"/>
    </source>
</evidence>
<evidence type="ECO:0000256" key="9">
    <source>
        <dbReference type="ARBA" id="ARBA00023211"/>
    </source>
</evidence>
<dbReference type="RefSeq" id="WP_379692162.1">
    <property type="nucleotide sequence ID" value="NZ_JBHSXH010000004.1"/>
</dbReference>
<evidence type="ECO:0000256" key="5">
    <source>
        <dbReference type="ARBA" id="ARBA00004892"/>
    </source>
</evidence>
<dbReference type="SUPFAM" id="SSF51658">
    <property type="entry name" value="Xylose isomerase-like"/>
    <property type="match status" value="1"/>
</dbReference>
<evidence type="ECO:0000256" key="4">
    <source>
        <dbReference type="ARBA" id="ARBA00002713"/>
    </source>
</evidence>
<comment type="catalytic activity">
    <reaction evidence="1">
        <text>D-mannonate = 2-dehydro-3-deoxy-D-gluconate + H2O</text>
        <dbReference type="Rhea" id="RHEA:20097"/>
        <dbReference type="ChEBI" id="CHEBI:15377"/>
        <dbReference type="ChEBI" id="CHEBI:17767"/>
        <dbReference type="ChEBI" id="CHEBI:57990"/>
        <dbReference type="EC" id="4.2.1.8"/>
    </reaction>
</comment>
<evidence type="ECO:0000256" key="10">
    <source>
        <dbReference type="ARBA" id="ARBA00023239"/>
    </source>
</evidence>
<dbReference type="EC" id="4.2.1.8" evidence="7"/>
<reference evidence="11 12" key="1">
    <citation type="journal article" date="2019" name="Int. J. Syst. Evol. Microbiol.">
        <title>The Global Catalogue of Microorganisms (GCM) 10K type strain sequencing project: providing services to taxonomists for standard genome sequencing and annotation.</title>
        <authorList>
            <consortium name="The Broad Institute Genomics Platform"/>
            <consortium name="The Broad Institute Genome Sequencing Center for Infectious Disease"/>
            <person name="Wu L."/>
            <person name="Ma J."/>
        </authorList>
    </citation>
    <scope>NUCLEOTIDE SEQUENCE [LARGE SCALE GENOMIC DNA]</scope>
    <source>
        <strain evidence="11 12">YIM 94188</strain>
    </source>
</reference>
<comment type="similarity">
    <text evidence="6">Belongs to the mannonate dehydratase family.</text>
</comment>
<dbReference type="InterPro" id="IPR036237">
    <property type="entry name" value="Xyl_isomerase-like_sf"/>
</dbReference>
<keyword evidence="10 11" id="KW-0456">Lyase</keyword>
<evidence type="ECO:0000256" key="6">
    <source>
        <dbReference type="ARBA" id="ARBA00007389"/>
    </source>
</evidence>
<gene>
    <name evidence="11" type="ORF">ACFQEV_01640</name>
</gene>
<comment type="cofactor">
    <cofactor evidence="2">
        <name>Mn(2+)</name>
        <dbReference type="ChEBI" id="CHEBI:29035"/>
    </cofactor>
</comment>
<dbReference type="PIRSF" id="PIRSF016049">
    <property type="entry name" value="Man_dehyd"/>
    <property type="match status" value="1"/>
</dbReference>
<protein>
    <recommendedName>
        <fullName evidence="7">mannonate dehydratase</fullName>
        <ecNumber evidence="7">4.2.1.8</ecNumber>
    </recommendedName>
</protein>
<dbReference type="AlphaFoldDB" id="A0ABD5TSZ0"/>
<dbReference type="Pfam" id="PF03786">
    <property type="entry name" value="UxuA"/>
    <property type="match status" value="2"/>
</dbReference>
<keyword evidence="8" id="KW-0408">Iron</keyword>
<keyword evidence="12" id="KW-1185">Reference proteome</keyword>
<proteinExistence type="inferred from homology"/>
<dbReference type="GO" id="GO:0008927">
    <property type="term" value="F:mannonate dehydratase activity"/>
    <property type="evidence" value="ECO:0007669"/>
    <property type="project" value="UniProtKB-EC"/>
</dbReference>
<comment type="pathway">
    <text evidence="5">Carbohydrate metabolism; pentose and glucuronate interconversion.</text>
</comment>